<dbReference type="PANTHER" id="PTHR24286">
    <property type="entry name" value="CYTOCHROME P450 26"/>
    <property type="match status" value="1"/>
</dbReference>
<dbReference type="Gene3D" id="1.10.630.10">
    <property type="entry name" value="Cytochrome P450"/>
    <property type="match status" value="2"/>
</dbReference>
<accession>B9FXZ5</accession>
<dbReference type="InterPro" id="IPR001128">
    <property type="entry name" value="Cyt_P450"/>
</dbReference>
<dbReference type="AlphaFoldDB" id="B9FXZ5"/>
<keyword evidence="2 3" id="KW-0408">Iron</keyword>
<dbReference type="InterPro" id="IPR036396">
    <property type="entry name" value="Cyt_P450_sf"/>
</dbReference>
<dbReference type="PANTHER" id="PTHR24286:SF180">
    <property type="entry name" value="OS05G0211100 PROTEIN"/>
    <property type="match status" value="1"/>
</dbReference>
<evidence type="ECO:0000256" key="2">
    <source>
        <dbReference type="ARBA" id="ARBA00023004"/>
    </source>
</evidence>
<dbReference type="PROSITE" id="PS00086">
    <property type="entry name" value="CYTOCHROME_P450"/>
    <property type="match status" value="1"/>
</dbReference>
<keyword evidence="3 4" id="KW-0349">Heme</keyword>
<dbReference type="Proteomes" id="UP000007752">
    <property type="component" value="Chromosome 7"/>
</dbReference>
<proteinExistence type="inferred from homology"/>
<gene>
    <name evidence="5" type="ORF">OsJ_24782</name>
</gene>
<reference evidence="5" key="2">
    <citation type="submission" date="2008-12" db="EMBL/GenBank/DDBJ databases">
        <title>Improved gene annotation of the rice (Oryza sativa) genomes.</title>
        <authorList>
            <person name="Wang J."/>
            <person name="Li R."/>
            <person name="Fan W."/>
            <person name="Huang Q."/>
            <person name="Zhang J."/>
            <person name="Zhou Y."/>
            <person name="Hu Y."/>
            <person name="Zi S."/>
            <person name="Li J."/>
            <person name="Ni P."/>
            <person name="Zheng H."/>
            <person name="Zhang Y."/>
            <person name="Zhao M."/>
            <person name="Hao Q."/>
            <person name="McDermott J."/>
            <person name="Samudrala R."/>
            <person name="Kristiansen K."/>
            <person name="Wong G.K.-S."/>
        </authorList>
    </citation>
    <scope>NUCLEOTIDE SEQUENCE</scope>
</reference>
<evidence type="ECO:0000313" key="5">
    <source>
        <dbReference type="EMBL" id="EEE67432.1"/>
    </source>
</evidence>
<dbReference type="SUPFAM" id="SSF48264">
    <property type="entry name" value="Cytochrome P450"/>
    <property type="match status" value="1"/>
</dbReference>
<dbReference type="GO" id="GO:0016705">
    <property type="term" value="F:oxidoreductase activity, acting on paired donors, with incorporation or reduction of molecular oxygen"/>
    <property type="evidence" value="ECO:0007669"/>
    <property type="project" value="InterPro"/>
</dbReference>
<dbReference type="GO" id="GO:0004497">
    <property type="term" value="F:monooxygenase activity"/>
    <property type="evidence" value="ECO:0007669"/>
    <property type="project" value="UniProtKB-KW"/>
</dbReference>
<dbReference type="InterPro" id="IPR017972">
    <property type="entry name" value="Cyt_P450_CS"/>
</dbReference>
<feature type="binding site" description="axial binding residue" evidence="3">
    <location>
        <position position="270"/>
    </location>
    <ligand>
        <name>heme</name>
        <dbReference type="ChEBI" id="CHEBI:30413"/>
    </ligand>
    <ligandPart>
        <name>Fe</name>
        <dbReference type="ChEBI" id="CHEBI:18248"/>
    </ligandPart>
</feature>
<evidence type="ECO:0008006" key="6">
    <source>
        <dbReference type="Google" id="ProtNLM"/>
    </source>
</evidence>
<dbReference type="PRINTS" id="PR00465">
    <property type="entry name" value="EP450IV"/>
</dbReference>
<protein>
    <recommendedName>
        <fullName evidence="6">Cytochrome P450</fullName>
    </recommendedName>
</protein>
<keyword evidence="4" id="KW-0560">Oxidoreductase</keyword>
<reference evidence="5" key="1">
    <citation type="journal article" date="2005" name="PLoS Biol.">
        <title>The genomes of Oryza sativa: a history of duplications.</title>
        <authorList>
            <person name="Yu J."/>
            <person name="Wang J."/>
            <person name="Lin W."/>
            <person name="Li S."/>
            <person name="Li H."/>
            <person name="Zhou J."/>
            <person name="Ni P."/>
            <person name="Dong W."/>
            <person name="Hu S."/>
            <person name="Zeng C."/>
            <person name="Zhang J."/>
            <person name="Zhang Y."/>
            <person name="Li R."/>
            <person name="Xu Z."/>
            <person name="Li S."/>
            <person name="Li X."/>
            <person name="Zheng H."/>
            <person name="Cong L."/>
            <person name="Lin L."/>
            <person name="Yin J."/>
            <person name="Geng J."/>
            <person name="Li G."/>
            <person name="Shi J."/>
            <person name="Liu J."/>
            <person name="Lv H."/>
            <person name="Li J."/>
            <person name="Wang J."/>
            <person name="Deng Y."/>
            <person name="Ran L."/>
            <person name="Shi X."/>
            <person name="Wang X."/>
            <person name="Wu Q."/>
            <person name="Li C."/>
            <person name="Ren X."/>
            <person name="Wang J."/>
            <person name="Wang X."/>
            <person name="Li D."/>
            <person name="Liu D."/>
            <person name="Zhang X."/>
            <person name="Ji Z."/>
            <person name="Zhao W."/>
            <person name="Sun Y."/>
            <person name="Zhang Z."/>
            <person name="Bao J."/>
            <person name="Han Y."/>
            <person name="Dong L."/>
            <person name="Ji J."/>
            <person name="Chen P."/>
            <person name="Wu S."/>
            <person name="Liu J."/>
            <person name="Xiao Y."/>
            <person name="Bu D."/>
            <person name="Tan J."/>
            <person name="Yang L."/>
            <person name="Ye C."/>
            <person name="Zhang J."/>
            <person name="Xu J."/>
            <person name="Zhou Y."/>
            <person name="Yu Y."/>
            <person name="Zhang B."/>
            <person name="Zhuang S."/>
            <person name="Wei H."/>
            <person name="Liu B."/>
            <person name="Lei M."/>
            <person name="Yu H."/>
            <person name="Li Y."/>
            <person name="Xu H."/>
            <person name="Wei S."/>
            <person name="He X."/>
            <person name="Fang L."/>
            <person name="Zhang Z."/>
            <person name="Zhang Y."/>
            <person name="Huang X."/>
            <person name="Su Z."/>
            <person name="Tong W."/>
            <person name="Li J."/>
            <person name="Tong Z."/>
            <person name="Li S."/>
            <person name="Ye J."/>
            <person name="Wang L."/>
            <person name="Fang L."/>
            <person name="Lei T."/>
            <person name="Chen C."/>
            <person name="Chen H."/>
            <person name="Xu Z."/>
            <person name="Li H."/>
            <person name="Huang H."/>
            <person name="Zhang F."/>
            <person name="Xu H."/>
            <person name="Li N."/>
            <person name="Zhao C."/>
            <person name="Li S."/>
            <person name="Dong L."/>
            <person name="Huang Y."/>
            <person name="Li L."/>
            <person name="Xi Y."/>
            <person name="Qi Q."/>
            <person name="Li W."/>
            <person name="Zhang B."/>
            <person name="Hu W."/>
            <person name="Zhang Y."/>
            <person name="Tian X."/>
            <person name="Jiao Y."/>
            <person name="Liang X."/>
            <person name="Jin J."/>
            <person name="Gao L."/>
            <person name="Zheng W."/>
            <person name="Hao B."/>
            <person name="Liu S."/>
            <person name="Wang W."/>
            <person name="Yuan L."/>
            <person name="Cao M."/>
            <person name="McDermott J."/>
            <person name="Samudrala R."/>
            <person name="Wang J."/>
            <person name="Wong G.K."/>
            <person name="Yang H."/>
        </authorList>
    </citation>
    <scope>NUCLEOTIDE SEQUENCE [LARGE SCALE GENOMIC DNA]</scope>
</reference>
<keyword evidence="1 3" id="KW-0479">Metal-binding</keyword>
<dbReference type="InterPro" id="IPR002403">
    <property type="entry name" value="Cyt_P450_E_grp-IV"/>
</dbReference>
<comment type="similarity">
    <text evidence="4">Belongs to the cytochrome P450 family.</text>
</comment>
<dbReference type="GO" id="GO:0005506">
    <property type="term" value="F:iron ion binding"/>
    <property type="evidence" value="ECO:0007669"/>
    <property type="project" value="InterPro"/>
</dbReference>
<comment type="cofactor">
    <cofactor evidence="3">
        <name>heme</name>
        <dbReference type="ChEBI" id="CHEBI:30413"/>
    </cofactor>
</comment>
<dbReference type="GO" id="GO:0020037">
    <property type="term" value="F:heme binding"/>
    <property type="evidence" value="ECO:0007669"/>
    <property type="project" value="InterPro"/>
</dbReference>
<keyword evidence="4" id="KW-0503">Monooxygenase</keyword>
<name>B9FXZ5_ORYSJ</name>
<dbReference type="Pfam" id="PF00067">
    <property type="entry name" value="p450"/>
    <property type="match status" value="2"/>
</dbReference>
<sequence>MIVVTLIATRCLFGEVRSKMLGEVPTLLRELNDSMRLITIVFPYLPIPAHRRRDSARARLGEIFVEIVRSRRSSPGGGGAGHDDMLQCLIDARYKDGRATTKGRPKVAGMLVSALFAGQYTSSSTSTWTGARAFLPTPRTSAPPCGSRRSSYSCGTGHGGDVVDHDALQRMGHLHRCVKETLRLHPPSLMLLRHARRSFVVRARGSGDAEYEVPAGHTVASPMVIHNALPHVYEDAGSFDPGRFGPAREEYRAYAADHAYTVFGGGRHACVGEALSR</sequence>
<dbReference type="EMBL" id="CM000144">
    <property type="protein sequence ID" value="EEE67432.1"/>
    <property type="molecule type" value="Genomic_DNA"/>
</dbReference>
<evidence type="ECO:0000256" key="3">
    <source>
        <dbReference type="PIRSR" id="PIRSR602403-1"/>
    </source>
</evidence>
<organism evidence="5">
    <name type="scientific">Oryza sativa subsp. japonica</name>
    <name type="common">Rice</name>
    <dbReference type="NCBI Taxonomy" id="39947"/>
    <lineage>
        <taxon>Eukaryota</taxon>
        <taxon>Viridiplantae</taxon>
        <taxon>Streptophyta</taxon>
        <taxon>Embryophyta</taxon>
        <taxon>Tracheophyta</taxon>
        <taxon>Spermatophyta</taxon>
        <taxon>Magnoliopsida</taxon>
        <taxon>Liliopsida</taxon>
        <taxon>Poales</taxon>
        <taxon>Poaceae</taxon>
        <taxon>BOP clade</taxon>
        <taxon>Oryzoideae</taxon>
        <taxon>Oryzeae</taxon>
        <taxon>Oryzinae</taxon>
        <taxon>Oryza</taxon>
        <taxon>Oryza sativa</taxon>
    </lineage>
</organism>
<dbReference type="PRINTS" id="PR00385">
    <property type="entry name" value="P450"/>
</dbReference>
<evidence type="ECO:0000256" key="1">
    <source>
        <dbReference type="ARBA" id="ARBA00022723"/>
    </source>
</evidence>
<evidence type="ECO:0000256" key="4">
    <source>
        <dbReference type="RuleBase" id="RU000461"/>
    </source>
</evidence>